<dbReference type="Gene3D" id="3.40.50.150">
    <property type="entry name" value="Vaccinia Virus protein VP39"/>
    <property type="match status" value="1"/>
</dbReference>
<dbReference type="PANTHER" id="PTHR21451:SF0">
    <property type="entry name" value="HISTONE-LYSINE N-METHYLTRANSFERASE, H3 LYSINE-79 SPECIFIC"/>
    <property type="match status" value="1"/>
</dbReference>
<reference evidence="20" key="1">
    <citation type="journal article" date="2013" name="Genome Announc.">
        <title>Draft genome sequence of the grapevine dieback fungus Eutypa lata UCR-EL1.</title>
        <authorList>
            <person name="Blanco-Ulate B."/>
            <person name="Rolshausen P.E."/>
            <person name="Cantu D."/>
        </authorList>
    </citation>
    <scope>NUCLEOTIDE SEQUENCE [LARGE SCALE GENOMIC DNA]</scope>
    <source>
        <strain evidence="20">UCR-EL1</strain>
    </source>
</reference>
<dbReference type="Proteomes" id="UP000012174">
    <property type="component" value="Unassembled WGS sequence"/>
</dbReference>
<dbReference type="PIRSF" id="PIRSF017570">
    <property type="entry name" value="Histone_H3-K79_MeTrfase"/>
    <property type="match status" value="1"/>
</dbReference>
<comment type="similarity">
    <text evidence="15">Belongs to the class I-like SAM-binding methyltransferase superfamily. DOT1 family.</text>
</comment>
<keyword evidence="6 15" id="KW-0808">Transferase</keyword>
<proteinExistence type="inferred from homology"/>
<dbReference type="GO" id="GO:0032259">
    <property type="term" value="P:methylation"/>
    <property type="evidence" value="ECO:0007669"/>
    <property type="project" value="UniProtKB-KW"/>
</dbReference>
<evidence type="ECO:0000313" key="19">
    <source>
        <dbReference type="EMBL" id="EMR64647.1"/>
    </source>
</evidence>
<evidence type="ECO:0000256" key="12">
    <source>
        <dbReference type="ARBA" id="ARBA00023242"/>
    </source>
</evidence>
<dbReference type="KEGG" id="ela:UCREL1_8381"/>
<dbReference type="eggNOG" id="KOG3924">
    <property type="taxonomic scope" value="Eukaryota"/>
</dbReference>
<evidence type="ECO:0000256" key="16">
    <source>
        <dbReference type="PIRSR" id="PIRSR017570-1"/>
    </source>
</evidence>
<keyword evidence="9 15" id="KW-0156">Chromatin regulator</keyword>
<dbReference type="Pfam" id="PF08123">
    <property type="entry name" value="DOT1"/>
    <property type="match status" value="1"/>
</dbReference>
<dbReference type="EMBL" id="KB707034">
    <property type="protein sequence ID" value="EMR64647.1"/>
    <property type="molecule type" value="Genomic_DNA"/>
</dbReference>
<dbReference type="Gene3D" id="1.10.260.170">
    <property type="match status" value="1"/>
</dbReference>
<dbReference type="OrthoDB" id="443402at2759"/>
<evidence type="ECO:0000256" key="8">
    <source>
        <dbReference type="ARBA" id="ARBA00022737"/>
    </source>
</evidence>
<evidence type="ECO:0000256" key="9">
    <source>
        <dbReference type="ARBA" id="ARBA00022853"/>
    </source>
</evidence>
<accession>M7SKH1</accession>
<name>M7SKH1_EUTLA</name>
<dbReference type="GO" id="GO:0000786">
    <property type="term" value="C:nucleosome"/>
    <property type="evidence" value="ECO:0007669"/>
    <property type="project" value="InterPro"/>
</dbReference>
<dbReference type="GO" id="GO:0000077">
    <property type="term" value="P:DNA damage checkpoint signaling"/>
    <property type="evidence" value="ECO:0007669"/>
    <property type="project" value="InterPro"/>
</dbReference>
<dbReference type="GO" id="GO:0000781">
    <property type="term" value="C:chromosome, telomeric region"/>
    <property type="evidence" value="ECO:0007669"/>
    <property type="project" value="GOC"/>
</dbReference>
<comment type="catalytic activity">
    <reaction evidence="14 15">
        <text>L-lysyl(79)-[histone H3] + 3 S-adenosyl-L-methionine = N(6),N(6),N(6)-trimethyl-L-lysyl(79)-[histone H3] + 3 S-adenosyl-L-homocysteine + 3 H(+)</text>
        <dbReference type="Rhea" id="RHEA:60328"/>
        <dbReference type="Rhea" id="RHEA-COMP:15549"/>
        <dbReference type="Rhea" id="RHEA-COMP:15552"/>
        <dbReference type="ChEBI" id="CHEBI:15378"/>
        <dbReference type="ChEBI" id="CHEBI:29969"/>
        <dbReference type="ChEBI" id="CHEBI:57856"/>
        <dbReference type="ChEBI" id="CHEBI:59789"/>
        <dbReference type="ChEBI" id="CHEBI:61961"/>
        <dbReference type="EC" id="2.1.1.360"/>
    </reaction>
</comment>
<dbReference type="EC" id="2.1.1.360" evidence="3 15"/>
<dbReference type="PANTHER" id="PTHR21451">
    <property type="entry name" value="HISTONE H3 METHYLTRANSFERASE"/>
    <property type="match status" value="1"/>
</dbReference>
<evidence type="ECO:0000256" key="17">
    <source>
        <dbReference type="SAM" id="MobiDB-lite"/>
    </source>
</evidence>
<evidence type="ECO:0000256" key="10">
    <source>
        <dbReference type="ARBA" id="ARBA00023015"/>
    </source>
</evidence>
<evidence type="ECO:0000256" key="1">
    <source>
        <dbReference type="ARBA" id="ARBA00003482"/>
    </source>
</evidence>
<evidence type="ECO:0000256" key="2">
    <source>
        <dbReference type="ARBA" id="ARBA00004123"/>
    </source>
</evidence>
<evidence type="ECO:0000256" key="5">
    <source>
        <dbReference type="ARBA" id="ARBA00022603"/>
    </source>
</evidence>
<dbReference type="InterPro" id="IPR025789">
    <property type="entry name" value="DOT1_dom"/>
</dbReference>
<sequence>MGIFGQKSKIKTAPQTIRVERVVIPQPQKVSNGSARPTSHPANGANGSLRVNSSSSNRFASSSSSLSLNPRITNGARRSAKSASPYPSSADERRGATATSMERKRKAVSSTPRDSPAFGDSSDDDDEDGDPFSNRNKRIRRSTSVDVNRRLRHKKAFSDEERDPHVIHAADIASVATNCPPILGAAADEVAVELQYPSRCKPERYELVWKKDKIDAVKDILTVVRHVADTYLTEQEAKPFIDHHTSFRRQMERAISEKYRDMTAFKTALDSYNKSLRALIASGSVPRNLDKIHHLPSDLVAFILDQVYDRTVAPKVELLAKYEMGSDNVYGELLHPFITKILEQTNMTSDKVFIDLGSGVGNVVLQAALEIGCRSYGCETMEHPCNLAAAQEKEFRSRCLLWGVSPGTVYLEKGDIRTSKKILEMLKEADAILVNNKAFTSGLNDALINMFLDLKDGCKIISLKSFVHDNKTAINDVANRILDVQRYRYHENWVSWAASEGEYYISTKKS</sequence>
<dbReference type="GO" id="GO:0042393">
    <property type="term" value="F:histone binding"/>
    <property type="evidence" value="ECO:0007669"/>
    <property type="project" value="InterPro"/>
</dbReference>
<dbReference type="InterPro" id="IPR021162">
    <property type="entry name" value="Dot1"/>
</dbReference>
<organism evidence="19 20">
    <name type="scientific">Eutypa lata (strain UCR-EL1)</name>
    <name type="common">Grapevine dieback disease fungus</name>
    <name type="synonym">Eutypa armeniacae</name>
    <dbReference type="NCBI Taxonomy" id="1287681"/>
    <lineage>
        <taxon>Eukaryota</taxon>
        <taxon>Fungi</taxon>
        <taxon>Dikarya</taxon>
        <taxon>Ascomycota</taxon>
        <taxon>Pezizomycotina</taxon>
        <taxon>Sordariomycetes</taxon>
        <taxon>Xylariomycetidae</taxon>
        <taxon>Xylariales</taxon>
        <taxon>Diatrypaceae</taxon>
        <taxon>Eutypa</taxon>
    </lineage>
</organism>
<evidence type="ECO:0000256" key="11">
    <source>
        <dbReference type="ARBA" id="ARBA00023163"/>
    </source>
</evidence>
<comment type="function">
    <text evidence="1 15">Histone methyltransferase that specifically trimethylates histone H3 to form H3K79me3. This methylation is required for telomere silencing and for the pachytene checkpoint during the meiotic cell cycle by allowing the recruitment of RAD9 to double strand breaks. Nucleosomes are preferred as substrate compared to free histone.</text>
</comment>
<evidence type="ECO:0000256" key="15">
    <source>
        <dbReference type="PIRNR" id="PIRNR017570"/>
    </source>
</evidence>
<evidence type="ECO:0000256" key="4">
    <source>
        <dbReference type="ARBA" id="ARBA00020987"/>
    </source>
</evidence>
<keyword evidence="8" id="KW-0677">Repeat</keyword>
<dbReference type="FunFam" id="3.40.50.150:FF:000033">
    <property type="entry name" value="Histone-lysine N-methyltransferase, H3 lysine-79 specific"/>
    <property type="match status" value="1"/>
</dbReference>
<dbReference type="InterPro" id="IPR029063">
    <property type="entry name" value="SAM-dependent_MTases_sf"/>
</dbReference>
<keyword evidence="10 15" id="KW-0805">Transcription regulation</keyword>
<feature type="binding site" evidence="16">
    <location>
        <begin position="353"/>
        <end position="362"/>
    </location>
    <ligand>
        <name>S-adenosyl-L-methionine</name>
        <dbReference type="ChEBI" id="CHEBI:59789"/>
    </ligand>
</feature>
<comment type="subcellular location">
    <subcellularLocation>
        <location evidence="2 15">Nucleus</location>
    </subcellularLocation>
</comment>
<feature type="domain" description="DOT1" evidence="18">
    <location>
        <begin position="203"/>
        <end position="510"/>
    </location>
</feature>
<gene>
    <name evidence="19" type="ORF">UCREL1_8381</name>
</gene>
<dbReference type="GO" id="GO:0140956">
    <property type="term" value="F:histone H3K79 trimethyltransferase activity"/>
    <property type="evidence" value="ECO:0007669"/>
    <property type="project" value="UniProtKB-EC"/>
</dbReference>
<evidence type="ECO:0000313" key="20">
    <source>
        <dbReference type="Proteomes" id="UP000012174"/>
    </source>
</evidence>
<dbReference type="OMA" id="VQQKNYW"/>
<keyword evidence="20" id="KW-1185">Reference proteome</keyword>
<dbReference type="InterPro" id="IPR030445">
    <property type="entry name" value="H3-K79_meTrfase"/>
</dbReference>
<feature type="compositionally biased region" description="Polar residues" evidence="17">
    <location>
        <begin position="28"/>
        <end position="52"/>
    </location>
</feature>
<dbReference type="AlphaFoldDB" id="M7SKH1"/>
<evidence type="ECO:0000259" key="18">
    <source>
        <dbReference type="PROSITE" id="PS51569"/>
    </source>
</evidence>
<keyword evidence="5 15" id="KW-0489">Methyltransferase</keyword>
<feature type="binding site" evidence="16">
    <location>
        <begin position="330"/>
        <end position="333"/>
    </location>
    <ligand>
        <name>S-adenosyl-L-methionine</name>
        <dbReference type="ChEBI" id="CHEBI:59789"/>
    </ligand>
</feature>
<evidence type="ECO:0000256" key="7">
    <source>
        <dbReference type="ARBA" id="ARBA00022691"/>
    </source>
</evidence>
<feature type="region of interest" description="Disordered" evidence="17">
    <location>
        <begin position="1"/>
        <end position="146"/>
    </location>
</feature>
<dbReference type="PROSITE" id="PS51569">
    <property type="entry name" value="DOT1"/>
    <property type="match status" value="1"/>
</dbReference>
<evidence type="ECO:0000256" key="13">
    <source>
        <dbReference type="ARBA" id="ARBA00029821"/>
    </source>
</evidence>
<dbReference type="STRING" id="1287681.M7SKH1"/>
<evidence type="ECO:0000256" key="14">
    <source>
        <dbReference type="ARBA" id="ARBA00047770"/>
    </source>
</evidence>
<dbReference type="GO" id="GO:0006281">
    <property type="term" value="P:DNA repair"/>
    <property type="evidence" value="ECO:0007669"/>
    <property type="project" value="InterPro"/>
</dbReference>
<keyword evidence="12 15" id="KW-0539">Nucleus</keyword>
<dbReference type="GO" id="GO:0031509">
    <property type="term" value="P:subtelomeric heterochromatin formation"/>
    <property type="evidence" value="ECO:0007669"/>
    <property type="project" value="InterPro"/>
</dbReference>
<dbReference type="SUPFAM" id="SSF53335">
    <property type="entry name" value="S-adenosyl-L-methionine-dependent methyltransferases"/>
    <property type="match status" value="1"/>
</dbReference>
<feature type="compositionally biased region" description="Acidic residues" evidence="17">
    <location>
        <begin position="121"/>
        <end position="130"/>
    </location>
</feature>
<keyword evidence="11 15" id="KW-0804">Transcription</keyword>
<evidence type="ECO:0000256" key="3">
    <source>
        <dbReference type="ARBA" id="ARBA00012190"/>
    </source>
</evidence>
<protein>
    <recommendedName>
        <fullName evidence="4 15">Histone-lysine N-methyltransferase, H3 lysine-79 specific</fullName>
        <ecNumber evidence="3 15">2.1.1.360</ecNumber>
    </recommendedName>
    <alternativeName>
        <fullName evidence="13 15">Histone H3-K79 methyltransferase</fullName>
    </alternativeName>
</protein>
<feature type="compositionally biased region" description="Low complexity" evidence="17">
    <location>
        <begin position="53"/>
        <end position="67"/>
    </location>
</feature>
<dbReference type="GO" id="GO:0005634">
    <property type="term" value="C:nucleus"/>
    <property type="evidence" value="ECO:0007669"/>
    <property type="project" value="UniProtKB-SubCell"/>
</dbReference>
<dbReference type="HOGENOM" id="CLU_027287_2_0_1"/>
<keyword evidence="7 15" id="KW-0949">S-adenosyl-L-methionine</keyword>
<evidence type="ECO:0000256" key="6">
    <source>
        <dbReference type="ARBA" id="ARBA00022679"/>
    </source>
</evidence>
<feature type="binding site" evidence="16">
    <location>
        <position position="379"/>
    </location>
    <ligand>
        <name>S-adenosyl-L-methionine</name>
        <dbReference type="ChEBI" id="CHEBI:59789"/>
    </ligand>
</feature>